<proteinExistence type="predicted"/>
<dbReference type="EMBL" id="CP028487">
    <property type="protein sequence ID" value="AVX37781.1"/>
    <property type="molecule type" value="Genomic_DNA"/>
</dbReference>
<gene>
    <name evidence="1" type="ORF">DA391_08975</name>
</gene>
<dbReference type="Proteomes" id="UP000240908">
    <property type="component" value="Chromosome"/>
</dbReference>
<keyword evidence="2" id="KW-1185">Reference proteome</keyword>
<evidence type="ECO:0000313" key="1">
    <source>
        <dbReference type="EMBL" id="AVX37781.1"/>
    </source>
</evidence>
<protein>
    <recommendedName>
        <fullName evidence="3">DUF2116 family Zn-ribbon domain-containing protein</fullName>
    </recommendedName>
</protein>
<reference evidence="2" key="1">
    <citation type="journal article" date="2018" name="Genome Announc.">
        <title>First complete genome sequence of Yersinia massiliensis.</title>
        <authorList>
            <person name="Thomas M.C."/>
            <person name="Arling V."/>
            <person name="Goji N."/>
            <person name="Janzen T.W."/>
            <person name="Duceppe M.-O."/>
            <person name="Mathews A."/>
            <person name="Carrillo C."/>
            <person name="Amoako K."/>
        </authorList>
    </citation>
    <scope>NUCLEOTIDE SEQUENCE [LARGE SCALE GENOMIC DNA]</scope>
    <source>
        <strain evidence="2">GTA</strain>
    </source>
</reference>
<evidence type="ECO:0000313" key="2">
    <source>
        <dbReference type="Proteomes" id="UP000240908"/>
    </source>
</evidence>
<organism evidence="1 2">
    <name type="scientific">Yersinia massiliensis</name>
    <dbReference type="NCBI Taxonomy" id="419257"/>
    <lineage>
        <taxon>Bacteria</taxon>
        <taxon>Pseudomonadati</taxon>
        <taxon>Pseudomonadota</taxon>
        <taxon>Gammaproteobacteria</taxon>
        <taxon>Enterobacterales</taxon>
        <taxon>Yersiniaceae</taxon>
        <taxon>Yersinia</taxon>
    </lineage>
</organism>
<name>A0ABM6URX7_9GAMM</name>
<evidence type="ECO:0008006" key="3">
    <source>
        <dbReference type="Google" id="ProtNLM"/>
    </source>
</evidence>
<sequence length="67" mass="7710">MCDEVDQAKSLELHTIEIGIANRKPAMAFTGFCHFSECRQPITRGLFCDEGCRDDFEIDERRKRNSA</sequence>
<accession>A0ABM6URX7</accession>